<keyword evidence="3" id="KW-1185">Reference proteome</keyword>
<accession>A0A397SIF0</accession>
<feature type="coiled-coil region" evidence="1">
    <location>
        <begin position="84"/>
        <end position="118"/>
    </location>
</feature>
<gene>
    <name evidence="2" type="ORF">C1645_781964</name>
</gene>
<evidence type="ECO:0000313" key="2">
    <source>
        <dbReference type="EMBL" id="RIA85382.1"/>
    </source>
</evidence>
<protein>
    <submittedName>
        <fullName evidence="2">Uncharacterized protein</fullName>
    </submittedName>
</protein>
<dbReference type="Proteomes" id="UP000265703">
    <property type="component" value="Unassembled WGS sequence"/>
</dbReference>
<dbReference type="EMBL" id="QKYT01000429">
    <property type="protein sequence ID" value="RIA85382.1"/>
    <property type="molecule type" value="Genomic_DNA"/>
</dbReference>
<reference evidence="2 3" key="1">
    <citation type="submission" date="2018-06" db="EMBL/GenBank/DDBJ databases">
        <title>Comparative genomics reveals the genomic features of Rhizophagus irregularis, R. cerebriforme, R. diaphanum and Gigaspora rosea, and their symbiotic lifestyle signature.</title>
        <authorList>
            <person name="Morin E."/>
            <person name="San Clemente H."/>
            <person name="Chen E.C.H."/>
            <person name="De La Providencia I."/>
            <person name="Hainaut M."/>
            <person name="Kuo A."/>
            <person name="Kohler A."/>
            <person name="Murat C."/>
            <person name="Tang N."/>
            <person name="Roy S."/>
            <person name="Loubradou J."/>
            <person name="Henrissat B."/>
            <person name="Grigoriev I.V."/>
            <person name="Corradi N."/>
            <person name="Roux C."/>
            <person name="Martin F.M."/>
        </authorList>
    </citation>
    <scope>NUCLEOTIDE SEQUENCE [LARGE SCALE GENOMIC DNA]</scope>
    <source>
        <strain evidence="2 3">DAOM 227022</strain>
    </source>
</reference>
<evidence type="ECO:0000313" key="3">
    <source>
        <dbReference type="Proteomes" id="UP000265703"/>
    </source>
</evidence>
<keyword evidence="1" id="KW-0175">Coiled coil</keyword>
<sequence length="431" mass="50602">MDLDNNDNILDDDIKNSFYQLLKKQATEFELFGQRLQSEIQNSYQEFIKLQEKQEQQNLTQINHEKTTDFQKSQKIINEITKLSNSQTQIIESLKARVEELENESFIKDQDIKKLRKDLELNKLRIKKFDTKGKSIEIVDEKLKDYDEIWNYEGLNWEDNVNENFLNSLKTTHDESSSSYSSNNNVSSSQINQIHARVQKIINRRENLGKKVKKKNFKILAKDFTRNDLIQYTKSEYFNSLKDNIKGNINKLLKEIPSNSSMTTHAKSANSTSSHSLNHFSSSQFNSFPQGNQETTPVLEKLHSQIQQIVIRKGILDCRVRLKDLKPLKSFYTINNFIQYTKTSQFNSLDNNTQRLMNLLIYETLSKELEQRSVMPQNLDEYIGRGVIPELPSGYKNYTEYEKSDMFNKLNRALRRRVSKLVLLEKRLIIP</sequence>
<dbReference type="AlphaFoldDB" id="A0A397SIF0"/>
<name>A0A397SIF0_9GLOM</name>
<proteinExistence type="predicted"/>
<evidence type="ECO:0000256" key="1">
    <source>
        <dbReference type="SAM" id="Coils"/>
    </source>
</evidence>
<organism evidence="2 3">
    <name type="scientific">Glomus cerebriforme</name>
    <dbReference type="NCBI Taxonomy" id="658196"/>
    <lineage>
        <taxon>Eukaryota</taxon>
        <taxon>Fungi</taxon>
        <taxon>Fungi incertae sedis</taxon>
        <taxon>Mucoromycota</taxon>
        <taxon>Glomeromycotina</taxon>
        <taxon>Glomeromycetes</taxon>
        <taxon>Glomerales</taxon>
        <taxon>Glomeraceae</taxon>
        <taxon>Glomus</taxon>
    </lineage>
</organism>
<dbReference type="OrthoDB" id="2364792at2759"/>
<comment type="caution">
    <text evidence="2">The sequence shown here is derived from an EMBL/GenBank/DDBJ whole genome shotgun (WGS) entry which is preliminary data.</text>
</comment>